<organism evidence="1 2">
    <name type="scientific">Cichorium intybus</name>
    <name type="common">Chicory</name>
    <dbReference type="NCBI Taxonomy" id="13427"/>
    <lineage>
        <taxon>Eukaryota</taxon>
        <taxon>Viridiplantae</taxon>
        <taxon>Streptophyta</taxon>
        <taxon>Embryophyta</taxon>
        <taxon>Tracheophyta</taxon>
        <taxon>Spermatophyta</taxon>
        <taxon>Magnoliopsida</taxon>
        <taxon>eudicotyledons</taxon>
        <taxon>Gunneridae</taxon>
        <taxon>Pentapetalae</taxon>
        <taxon>asterids</taxon>
        <taxon>campanulids</taxon>
        <taxon>Asterales</taxon>
        <taxon>Asteraceae</taxon>
        <taxon>Cichorioideae</taxon>
        <taxon>Cichorieae</taxon>
        <taxon>Cichoriinae</taxon>
        <taxon>Cichorium</taxon>
    </lineage>
</organism>
<comment type="caution">
    <text evidence="1">The sequence shown here is derived from an EMBL/GenBank/DDBJ whole genome shotgun (WGS) entry which is preliminary data.</text>
</comment>
<accession>A0ACB9D2Y1</accession>
<proteinExistence type="predicted"/>
<protein>
    <submittedName>
        <fullName evidence="1">Uncharacterized protein</fullName>
    </submittedName>
</protein>
<name>A0ACB9D2Y1_CICIN</name>
<dbReference type="EMBL" id="CM042013">
    <property type="protein sequence ID" value="KAI3740826.1"/>
    <property type="molecule type" value="Genomic_DNA"/>
</dbReference>
<evidence type="ECO:0000313" key="2">
    <source>
        <dbReference type="Proteomes" id="UP001055811"/>
    </source>
</evidence>
<gene>
    <name evidence="1" type="ORF">L2E82_31300</name>
</gene>
<keyword evidence="2" id="KW-1185">Reference proteome</keyword>
<reference evidence="2" key="1">
    <citation type="journal article" date="2022" name="Mol. Ecol. Resour.">
        <title>The genomes of chicory, endive, great burdock and yacon provide insights into Asteraceae palaeo-polyploidization history and plant inulin production.</title>
        <authorList>
            <person name="Fan W."/>
            <person name="Wang S."/>
            <person name="Wang H."/>
            <person name="Wang A."/>
            <person name="Jiang F."/>
            <person name="Liu H."/>
            <person name="Zhao H."/>
            <person name="Xu D."/>
            <person name="Zhang Y."/>
        </authorList>
    </citation>
    <scope>NUCLEOTIDE SEQUENCE [LARGE SCALE GENOMIC DNA]</scope>
    <source>
        <strain evidence="2">cv. Punajuju</strain>
    </source>
</reference>
<sequence length="103" mass="11630">MSTQSLASIATPTGSKIAHRMRWCGCGGDGEVVSTTYILKRAIKINGKRVSWRRIKGKSMTEEQELPIVMIDGSGRERKVWIHRLGLCVKRNSRRRRCLGSDD</sequence>
<reference evidence="1 2" key="2">
    <citation type="journal article" date="2022" name="Mol. Ecol. Resour.">
        <title>The genomes of chicory, endive, great burdock and yacon provide insights into Asteraceae paleo-polyploidization history and plant inulin production.</title>
        <authorList>
            <person name="Fan W."/>
            <person name="Wang S."/>
            <person name="Wang H."/>
            <person name="Wang A."/>
            <person name="Jiang F."/>
            <person name="Liu H."/>
            <person name="Zhao H."/>
            <person name="Xu D."/>
            <person name="Zhang Y."/>
        </authorList>
    </citation>
    <scope>NUCLEOTIDE SEQUENCE [LARGE SCALE GENOMIC DNA]</scope>
    <source>
        <strain evidence="2">cv. Punajuju</strain>
        <tissue evidence="1">Leaves</tissue>
    </source>
</reference>
<dbReference type="Proteomes" id="UP001055811">
    <property type="component" value="Linkage Group LG05"/>
</dbReference>
<evidence type="ECO:0000313" key="1">
    <source>
        <dbReference type="EMBL" id="KAI3740826.1"/>
    </source>
</evidence>